<dbReference type="InterPro" id="IPR000445">
    <property type="entry name" value="HhH_motif"/>
</dbReference>
<evidence type="ECO:0000256" key="2">
    <source>
        <dbReference type="ARBA" id="ARBA00001966"/>
    </source>
</evidence>
<evidence type="ECO:0000256" key="7">
    <source>
        <dbReference type="ARBA" id="ARBA00022763"/>
    </source>
</evidence>
<evidence type="ECO:0000259" key="13">
    <source>
        <dbReference type="SMART" id="SM00478"/>
    </source>
</evidence>
<dbReference type="InterPro" id="IPR023170">
    <property type="entry name" value="HhH_base_excis_C"/>
</dbReference>
<dbReference type="Proteomes" id="UP001216390">
    <property type="component" value="Chromosome"/>
</dbReference>
<evidence type="ECO:0000256" key="6">
    <source>
        <dbReference type="ARBA" id="ARBA00022723"/>
    </source>
</evidence>
<keyword evidence="6" id="KW-0479">Metal-binding</keyword>
<dbReference type="GO" id="GO:0035485">
    <property type="term" value="F:adenine/guanine mispair binding"/>
    <property type="evidence" value="ECO:0007669"/>
    <property type="project" value="TreeGrafter"/>
</dbReference>
<comment type="catalytic activity">
    <reaction evidence="1">
        <text>Hydrolyzes free adenine bases from 7,8-dihydro-8-oxoguanine:adenine mismatched double-stranded DNA, leaving an apurinic site.</text>
        <dbReference type="EC" id="3.2.2.31"/>
    </reaction>
</comment>
<evidence type="ECO:0000256" key="8">
    <source>
        <dbReference type="ARBA" id="ARBA00022801"/>
    </source>
</evidence>
<dbReference type="AlphaFoldDB" id="A0AAE9Y845"/>
<organism evidence="14 15">
    <name type="scientific">Iamia majanohamensis</name>
    <dbReference type="NCBI Taxonomy" id="467976"/>
    <lineage>
        <taxon>Bacteria</taxon>
        <taxon>Bacillati</taxon>
        <taxon>Actinomycetota</taxon>
        <taxon>Acidimicrobiia</taxon>
        <taxon>Acidimicrobiales</taxon>
        <taxon>Iamiaceae</taxon>
        <taxon>Iamia</taxon>
    </lineage>
</organism>
<keyword evidence="10" id="KW-0411">Iron-sulfur</keyword>
<evidence type="ECO:0000256" key="11">
    <source>
        <dbReference type="ARBA" id="ARBA00023204"/>
    </source>
</evidence>
<dbReference type="GO" id="GO:0032357">
    <property type="term" value="F:oxidized purine DNA binding"/>
    <property type="evidence" value="ECO:0007669"/>
    <property type="project" value="TreeGrafter"/>
</dbReference>
<dbReference type="KEGG" id="ima:PO878_07080"/>
<accession>A0AAE9Y845</accession>
<keyword evidence="7" id="KW-0227">DNA damage</keyword>
<keyword evidence="15" id="KW-1185">Reference proteome</keyword>
<dbReference type="Gene3D" id="1.10.340.30">
    <property type="entry name" value="Hypothetical protein, domain 2"/>
    <property type="match status" value="1"/>
</dbReference>
<evidence type="ECO:0000256" key="3">
    <source>
        <dbReference type="ARBA" id="ARBA00008343"/>
    </source>
</evidence>
<keyword evidence="8" id="KW-0378">Hydrolase</keyword>
<dbReference type="PANTHER" id="PTHR42944">
    <property type="entry name" value="ADENINE DNA GLYCOSYLASE"/>
    <property type="match status" value="1"/>
</dbReference>
<dbReference type="Gene3D" id="1.10.1670.10">
    <property type="entry name" value="Helix-hairpin-Helix base-excision DNA repair enzymes (C-terminal)"/>
    <property type="match status" value="1"/>
</dbReference>
<proteinExistence type="inferred from homology"/>
<dbReference type="InterPro" id="IPR003265">
    <property type="entry name" value="HhH-GPD_domain"/>
</dbReference>
<dbReference type="SMART" id="SM00478">
    <property type="entry name" value="ENDO3c"/>
    <property type="match status" value="1"/>
</dbReference>
<evidence type="ECO:0000313" key="15">
    <source>
        <dbReference type="Proteomes" id="UP001216390"/>
    </source>
</evidence>
<dbReference type="SUPFAM" id="SSF48150">
    <property type="entry name" value="DNA-glycosylase"/>
    <property type="match status" value="1"/>
</dbReference>
<dbReference type="Pfam" id="PF00633">
    <property type="entry name" value="HHH"/>
    <property type="match status" value="1"/>
</dbReference>
<protein>
    <recommendedName>
        <fullName evidence="5">Adenine DNA glycosylase</fullName>
        <ecNumber evidence="4">3.2.2.31</ecNumber>
    </recommendedName>
</protein>
<evidence type="ECO:0000256" key="1">
    <source>
        <dbReference type="ARBA" id="ARBA00000843"/>
    </source>
</evidence>
<dbReference type="InterPro" id="IPR044298">
    <property type="entry name" value="MIG/MutY"/>
</dbReference>
<keyword evidence="12" id="KW-0326">Glycosidase</keyword>
<gene>
    <name evidence="14" type="ORF">PO878_07080</name>
</gene>
<name>A0AAE9Y845_9ACTN</name>
<dbReference type="GO" id="GO:0006298">
    <property type="term" value="P:mismatch repair"/>
    <property type="evidence" value="ECO:0007669"/>
    <property type="project" value="TreeGrafter"/>
</dbReference>
<sequence length="295" mass="31322">MPARPLTDDVAPAALTVEVAAWFGADGRDLPWRRTRDPWAVLVSELMLQQTGVARVEPRFHAFLARFPTPGTCAAAPAGDVVEEWRGLGYNRRAVNLHRCARAVVDEHDGRLPTDLDALLALPGVGPYTARAVLAFAAETPVGVLDVNVTRALSRLLGRAVTQADADGLAAVADAAAPGGAWAWNQGAMELGATVCRPRPRCEACPAAGRCAWWASGLAGDDPWPRPRRQSRFEGSDRQGRGRLVDALRAGPVAAADLPVVMGWPADRERAARVAATLVADGLAVVDDAGTWRLP</sequence>
<dbReference type="GO" id="GO:0046872">
    <property type="term" value="F:metal ion binding"/>
    <property type="evidence" value="ECO:0007669"/>
    <property type="project" value="UniProtKB-KW"/>
</dbReference>
<dbReference type="GO" id="GO:0006284">
    <property type="term" value="P:base-excision repair"/>
    <property type="evidence" value="ECO:0007669"/>
    <property type="project" value="InterPro"/>
</dbReference>
<dbReference type="RefSeq" id="WP_272738007.1">
    <property type="nucleotide sequence ID" value="NZ_CP116942.1"/>
</dbReference>
<evidence type="ECO:0000256" key="10">
    <source>
        <dbReference type="ARBA" id="ARBA00023014"/>
    </source>
</evidence>
<dbReference type="PANTHER" id="PTHR42944:SF1">
    <property type="entry name" value="ADENINE DNA GLYCOSYLASE"/>
    <property type="match status" value="1"/>
</dbReference>
<evidence type="ECO:0000256" key="12">
    <source>
        <dbReference type="ARBA" id="ARBA00023295"/>
    </source>
</evidence>
<dbReference type="InterPro" id="IPR004036">
    <property type="entry name" value="Endonuclease-III-like_CS2"/>
</dbReference>
<dbReference type="GO" id="GO:0051536">
    <property type="term" value="F:iron-sulfur cluster binding"/>
    <property type="evidence" value="ECO:0007669"/>
    <property type="project" value="UniProtKB-KW"/>
</dbReference>
<evidence type="ECO:0000256" key="4">
    <source>
        <dbReference type="ARBA" id="ARBA00012045"/>
    </source>
</evidence>
<evidence type="ECO:0000256" key="5">
    <source>
        <dbReference type="ARBA" id="ARBA00022023"/>
    </source>
</evidence>
<dbReference type="GO" id="GO:0034039">
    <property type="term" value="F:8-oxo-7,8-dihydroguanine DNA N-glycosylase activity"/>
    <property type="evidence" value="ECO:0007669"/>
    <property type="project" value="TreeGrafter"/>
</dbReference>
<dbReference type="InterPro" id="IPR011257">
    <property type="entry name" value="DNA_glycosylase"/>
</dbReference>
<evidence type="ECO:0000256" key="9">
    <source>
        <dbReference type="ARBA" id="ARBA00023004"/>
    </source>
</evidence>
<comment type="cofactor">
    <cofactor evidence="2">
        <name>[4Fe-4S] cluster</name>
        <dbReference type="ChEBI" id="CHEBI:49883"/>
    </cofactor>
</comment>
<dbReference type="CDD" id="cd00056">
    <property type="entry name" value="ENDO3c"/>
    <property type="match status" value="1"/>
</dbReference>
<evidence type="ECO:0000313" key="14">
    <source>
        <dbReference type="EMBL" id="WCO68490.1"/>
    </source>
</evidence>
<dbReference type="EMBL" id="CP116942">
    <property type="protein sequence ID" value="WCO68490.1"/>
    <property type="molecule type" value="Genomic_DNA"/>
</dbReference>
<dbReference type="PROSITE" id="PS01155">
    <property type="entry name" value="ENDONUCLEASE_III_2"/>
    <property type="match status" value="1"/>
</dbReference>
<reference evidence="14" key="1">
    <citation type="submission" date="2023-01" db="EMBL/GenBank/DDBJ databases">
        <title>The diversity of Class Acidimicrobiia in South China Sea sediment environments and the proposal of Iamia marina sp. nov., a novel species of the genus Iamia.</title>
        <authorList>
            <person name="He Y."/>
            <person name="Tian X."/>
        </authorList>
    </citation>
    <scope>NUCLEOTIDE SEQUENCE</scope>
    <source>
        <strain evidence="14">DSM 19957</strain>
    </source>
</reference>
<dbReference type="Pfam" id="PF00730">
    <property type="entry name" value="HhH-GPD"/>
    <property type="match status" value="1"/>
</dbReference>
<keyword evidence="11" id="KW-0234">DNA repair</keyword>
<comment type="similarity">
    <text evidence="3">Belongs to the Nth/MutY family.</text>
</comment>
<dbReference type="EC" id="3.2.2.31" evidence="4"/>
<dbReference type="GO" id="GO:0000701">
    <property type="term" value="F:purine-specific mismatch base pair DNA N-glycosylase activity"/>
    <property type="evidence" value="ECO:0007669"/>
    <property type="project" value="UniProtKB-EC"/>
</dbReference>
<keyword evidence="9" id="KW-0408">Iron</keyword>
<feature type="domain" description="HhH-GPD" evidence="13">
    <location>
        <begin position="47"/>
        <end position="194"/>
    </location>
</feature>